<dbReference type="GO" id="GO:0008703">
    <property type="term" value="F:5-amino-6-(5-phosphoribosylamino)uracil reductase activity"/>
    <property type="evidence" value="ECO:0007669"/>
    <property type="project" value="InterPro"/>
</dbReference>
<name>A0A917D504_9NOCA</name>
<keyword evidence="3" id="KW-0560">Oxidoreductase</keyword>
<dbReference type="PANTHER" id="PTHR38011">
    <property type="entry name" value="DIHYDROFOLATE REDUCTASE FAMILY PROTEIN (AFU_ORTHOLOGUE AFUA_8G06820)"/>
    <property type="match status" value="1"/>
</dbReference>
<evidence type="ECO:0000313" key="6">
    <source>
        <dbReference type="Proteomes" id="UP000654257"/>
    </source>
</evidence>
<dbReference type="AlphaFoldDB" id="A0A917D504"/>
<dbReference type="EMBL" id="BMCU01000002">
    <property type="protein sequence ID" value="GGG08736.1"/>
    <property type="molecule type" value="Genomic_DNA"/>
</dbReference>
<reference evidence="5" key="1">
    <citation type="journal article" date="2014" name="Int. J. Syst. Evol. Microbiol.">
        <title>Complete genome sequence of Corynebacterium casei LMG S-19264T (=DSM 44701T), isolated from a smear-ripened cheese.</title>
        <authorList>
            <consortium name="US DOE Joint Genome Institute (JGI-PGF)"/>
            <person name="Walter F."/>
            <person name="Albersmeier A."/>
            <person name="Kalinowski J."/>
            <person name="Ruckert C."/>
        </authorList>
    </citation>
    <scope>NUCLEOTIDE SEQUENCE</scope>
    <source>
        <strain evidence="5">CCM 7905</strain>
    </source>
</reference>
<dbReference type="Pfam" id="PF01872">
    <property type="entry name" value="RibD_C"/>
    <property type="match status" value="1"/>
</dbReference>
<evidence type="ECO:0000256" key="3">
    <source>
        <dbReference type="ARBA" id="ARBA00023002"/>
    </source>
</evidence>
<reference evidence="5" key="2">
    <citation type="submission" date="2020-09" db="EMBL/GenBank/DDBJ databases">
        <authorList>
            <person name="Sun Q."/>
            <person name="Sedlacek I."/>
        </authorList>
    </citation>
    <scope>NUCLEOTIDE SEQUENCE</scope>
    <source>
        <strain evidence="5">CCM 7905</strain>
    </source>
</reference>
<evidence type="ECO:0000256" key="2">
    <source>
        <dbReference type="ARBA" id="ARBA00022857"/>
    </source>
</evidence>
<keyword evidence="2" id="KW-0521">NADP</keyword>
<accession>A0A917D504</accession>
<comment type="caution">
    <text evidence="5">The sequence shown here is derived from an EMBL/GenBank/DDBJ whole genome shotgun (WGS) entry which is preliminary data.</text>
</comment>
<protein>
    <recommendedName>
        <fullName evidence="4">Bacterial bifunctional deaminase-reductase C-terminal domain-containing protein</fullName>
    </recommendedName>
</protein>
<sequence length="257" mass="27114">MVFVQRIDNGTYLTPSETDLRDLYEYPAGLEAPCIRLNFVASIDGAATDDGKSAGLGTPADKHVFEVLRDLTDAVLVGSGTARAENYGGVVVSDEARAWRVAHDRAAVPPIVVVTSSANVDPTSKLVTGAEIAPIVVTLESAPTDRIRALRDAGATVITTPGETVGSHDIRDALADAGLMRILCEGGPSLFGQLLDDDMVDELCVTTSPTLVAGDAGRIARSSTTRSRPMRPAHILTDDDGTILVRWVREHPGTAKA</sequence>
<dbReference type="GO" id="GO:0009231">
    <property type="term" value="P:riboflavin biosynthetic process"/>
    <property type="evidence" value="ECO:0007669"/>
    <property type="project" value="InterPro"/>
</dbReference>
<gene>
    <name evidence="5" type="ORF">GCM10007304_23510</name>
</gene>
<dbReference type="Gene3D" id="3.40.430.10">
    <property type="entry name" value="Dihydrofolate Reductase, subunit A"/>
    <property type="match status" value="1"/>
</dbReference>
<dbReference type="NCBIfam" id="NF010663">
    <property type="entry name" value="PRK14059.1-1"/>
    <property type="match status" value="1"/>
</dbReference>
<evidence type="ECO:0000313" key="5">
    <source>
        <dbReference type="EMBL" id="GGG08736.1"/>
    </source>
</evidence>
<proteinExistence type="predicted"/>
<dbReference type="InterPro" id="IPR024072">
    <property type="entry name" value="DHFR-like_dom_sf"/>
</dbReference>
<evidence type="ECO:0000259" key="4">
    <source>
        <dbReference type="Pfam" id="PF01872"/>
    </source>
</evidence>
<keyword evidence="6" id="KW-1185">Reference proteome</keyword>
<evidence type="ECO:0000256" key="1">
    <source>
        <dbReference type="ARBA" id="ARBA00005104"/>
    </source>
</evidence>
<organism evidence="5 6">
    <name type="scientific">Rhodococcoides trifolii</name>
    <dbReference type="NCBI Taxonomy" id="908250"/>
    <lineage>
        <taxon>Bacteria</taxon>
        <taxon>Bacillati</taxon>
        <taxon>Actinomycetota</taxon>
        <taxon>Actinomycetes</taxon>
        <taxon>Mycobacteriales</taxon>
        <taxon>Nocardiaceae</taxon>
        <taxon>Rhodococcoides</taxon>
    </lineage>
</organism>
<feature type="domain" description="Bacterial bifunctional deaminase-reductase C-terminal" evidence="4">
    <location>
        <begin position="33"/>
        <end position="243"/>
    </location>
</feature>
<dbReference type="Proteomes" id="UP000654257">
    <property type="component" value="Unassembled WGS sequence"/>
</dbReference>
<dbReference type="InterPro" id="IPR002734">
    <property type="entry name" value="RibDG_C"/>
</dbReference>
<dbReference type="SUPFAM" id="SSF53597">
    <property type="entry name" value="Dihydrofolate reductase-like"/>
    <property type="match status" value="1"/>
</dbReference>
<comment type="pathway">
    <text evidence="1">Cofactor biosynthesis; riboflavin biosynthesis.</text>
</comment>
<dbReference type="InterPro" id="IPR050765">
    <property type="entry name" value="Riboflavin_Biosynth_HTPR"/>
</dbReference>
<dbReference type="PANTHER" id="PTHR38011:SF7">
    <property type="entry name" value="2,5-DIAMINO-6-RIBOSYLAMINO-4(3H)-PYRIMIDINONE 5'-PHOSPHATE REDUCTASE"/>
    <property type="match status" value="1"/>
</dbReference>